<gene>
    <name evidence="2" type="ORF">C8F04DRAFT_1278064</name>
</gene>
<feature type="region of interest" description="Disordered" evidence="1">
    <location>
        <begin position="1"/>
        <end position="50"/>
    </location>
</feature>
<organism evidence="2 3">
    <name type="scientific">Mycena alexandri</name>
    <dbReference type="NCBI Taxonomy" id="1745969"/>
    <lineage>
        <taxon>Eukaryota</taxon>
        <taxon>Fungi</taxon>
        <taxon>Dikarya</taxon>
        <taxon>Basidiomycota</taxon>
        <taxon>Agaricomycotina</taxon>
        <taxon>Agaricomycetes</taxon>
        <taxon>Agaricomycetidae</taxon>
        <taxon>Agaricales</taxon>
        <taxon>Marasmiineae</taxon>
        <taxon>Mycenaceae</taxon>
        <taxon>Mycena</taxon>
    </lineage>
</organism>
<name>A0AAD6WMM7_9AGAR</name>
<keyword evidence="3" id="KW-1185">Reference proteome</keyword>
<dbReference type="EMBL" id="JARJCM010000354">
    <property type="protein sequence ID" value="KAJ7018140.1"/>
    <property type="molecule type" value="Genomic_DNA"/>
</dbReference>
<accession>A0AAD6WMM7</accession>
<protein>
    <submittedName>
        <fullName evidence="2">Uncharacterized protein</fullName>
    </submittedName>
</protein>
<feature type="region of interest" description="Disordered" evidence="1">
    <location>
        <begin position="105"/>
        <end position="131"/>
    </location>
</feature>
<sequence length="378" mass="40592">MRAARRKVGEGESVDEGARCDSPRMTRSAVAPPVACTARNDGDGRGNNAAAPVGTARWKWARGSGVMAGRSGYIIRDANPRYESGSSPQGAAVRVVVAGDAGEGVRDGGGVSTQRLASARSEDTTGGTGGAVLPYLEMTGHEEEERYSSFGAGNAEGGRGASDEWATPTPKFLRLCSDSGGKGPRVVIHFNHMKKLPPPKRVYAGLIHAEISEALTDIFKEDRFAPLLKAVKWSQTGNLYLYPDAAYCTPAFLAEQDVRIWPVLRPLLGLAEGHKRPTFAVELQRHSVVFHGVPMPPNPTAVFTRSAVRTWALPEGSKGSLVEYALLCRPEDLPKKSSVALRVSFSEEEDALELITKGGTMLGSPCRVTRYLSRSRTN</sequence>
<proteinExistence type="predicted"/>
<dbReference type="Proteomes" id="UP001218188">
    <property type="component" value="Unassembled WGS sequence"/>
</dbReference>
<evidence type="ECO:0000313" key="3">
    <source>
        <dbReference type="Proteomes" id="UP001218188"/>
    </source>
</evidence>
<dbReference type="AlphaFoldDB" id="A0AAD6WMM7"/>
<comment type="caution">
    <text evidence="2">The sequence shown here is derived from an EMBL/GenBank/DDBJ whole genome shotgun (WGS) entry which is preliminary data.</text>
</comment>
<reference evidence="2" key="1">
    <citation type="submission" date="2023-03" db="EMBL/GenBank/DDBJ databases">
        <title>Massive genome expansion in bonnet fungi (Mycena s.s.) driven by repeated elements and novel gene families across ecological guilds.</title>
        <authorList>
            <consortium name="Lawrence Berkeley National Laboratory"/>
            <person name="Harder C.B."/>
            <person name="Miyauchi S."/>
            <person name="Viragh M."/>
            <person name="Kuo A."/>
            <person name="Thoen E."/>
            <person name="Andreopoulos B."/>
            <person name="Lu D."/>
            <person name="Skrede I."/>
            <person name="Drula E."/>
            <person name="Henrissat B."/>
            <person name="Morin E."/>
            <person name="Kohler A."/>
            <person name="Barry K."/>
            <person name="LaButti K."/>
            <person name="Morin E."/>
            <person name="Salamov A."/>
            <person name="Lipzen A."/>
            <person name="Mereny Z."/>
            <person name="Hegedus B."/>
            <person name="Baldrian P."/>
            <person name="Stursova M."/>
            <person name="Weitz H."/>
            <person name="Taylor A."/>
            <person name="Grigoriev I.V."/>
            <person name="Nagy L.G."/>
            <person name="Martin F."/>
            <person name="Kauserud H."/>
        </authorList>
    </citation>
    <scope>NUCLEOTIDE SEQUENCE</scope>
    <source>
        <strain evidence="2">CBHHK200</strain>
    </source>
</reference>
<evidence type="ECO:0000313" key="2">
    <source>
        <dbReference type="EMBL" id="KAJ7018140.1"/>
    </source>
</evidence>
<evidence type="ECO:0000256" key="1">
    <source>
        <dbReference type="SAM" id="MobiDB-lite"/>
    </source>
</evidence>